<organism evidence="7 8">
    <name type="scientific">Giardia muris</name>
    <dbReference type="NCBI Taxonomy" id="5742"/>
    <lineage>
        <taxon>Eukaryota</taxon>
        <taxon>Metamonada</taxon>
        <taxon>Diplomonadida</taxon>
        <taxon>Hexamitidae</taxon>
        <taxon>Giardiinae</taxon>
        <taxon>Giardia</taxon>
    </lineage>
</organism>
<comment type="caution">
    <text evidence="7">The sequence shown here is derived from an EMBL/GenBank/DDBJ whole genome shotgun (WGS) entry which is preliminary data.</text>
</comment>
<keyword evidence="4" id="KW-0966">Cell projection</keyword>
<dbReference type="GO" id="GO:0031514">
    <property type="term" value="C:motile cilium"/>
    <property type="evidence" value="ECO:0007669"/>
    <property type="project" value="TreeGrafter"/>
</dbReference>
<evidence type="ECO:0000313" key="8">
    <source>
        <dbReference type="Proteomes" id="UP000315496"/>
    </source>
</evidence>
<gene>
    <name evidence="7" type="ORF">GMRT_10510</name>
</gene>
<dbReference type="PANTHER" id="PTHR13720:SF13">
    <property type="entry name" value="CILIA- AND FLAGELLA-ASSOCIATED PROTEIN 251"/>
    <property type="match status" value="1"/>
</dbReference>
<evidence type="ECO:0000256" key="6">
    <source>
        <dbReference type="SAM" id="MobiDB-lite"/>
    </source>
</evidence>
<proteinExistence type="predicted"/>
<feature type="compositionally biased region" description="Acidic residues" evidence="6">
    <location>
        <begin position="1438"/>
        <end position="1460"/>
    </location>
</feature>
<dbReference type="InterPro" id="IPR001680">
    <property type="entry name" value="WD40_rpt"/>
</dbReference>
<comment type="subcellular location">
    <subcellularLocation>
        <location evidence="1">Cell projection</location>
        <location evidence="1">Cilium</location>
    </subcellularLocation>
</comment>
<reference evidence="7 8" key="1">
    <citation type="submission" date="2019-05" db="EMBL/GenBank/DDBJ databases">
        <title>The compact genome of Giardia muris reveals important steps in the evolution of intestinal protozoan parasites.</title>
        <authorList>
            <person name="Xu F."/>
            <person name="Jimenez-Gonzalez A."/>
            <person name="Einarsson E."/>
            <person name="Astvaldsson A."/>
            <person name="Peirasmaki D."/>
            <person name="Eckmann L."/>
            <person name="Andersson J.O."/>
            <person name="Svard S.G."/>
            <person name="Jerlstrom-Hultqvist J."/>
        </authorList>
    </citation>
    <scope>NUCLEOTIDE SEQUENCE [LARGE SCALE GENOMIC DNA]</scope>
    <source>
        <strain evidence="7 8">Roberts-Thomson</strain>
    </source>
</reference>
<feature type="region of interest" description="Disordered" evidence="6">
    <location>
        <begin position="1434"/>
        <end position="1460"/>
    </location>
</feature>
<dbReference type="Proteomes" id="UP000315496">
    <property type="component" value="Chromosome 5"/>
</dbReference>
<dbReference type="Gene3D" id="2.130.10.10">
    <property type="entry name" value="YVTN repeat-like/Quinoprotein amine dehydrogenase"/>
    <property type="match status" value="1"/>
</dbReference>
<sequence>MATHCLNITAAFGFNKDLIGGVHSLFDETREAILFPSSHTLIYHDCRSGSQRFLQGHSNIISAVCVSNDKRWIISADFGGQDTMIVVWDSTTLFPIRTIVDQVPGGVVRMDLSDDGALLAVLSGATPNADKVMVQTLMIFEWSHPDETPIVSAEIPSNLGFQRDVHFNPADYRELVTNSAYRTVFWTWEEQEREKQIVNLLRHYSPIIRVGEFKTLPSAFTVSCFLPGTTAALTGTVAGEVVLYDVSGQNGPAGPGQFVERYPIKILTLHASSGNVQSIASTDEILEKDETIIRESYTASGEFGTYPYLIPGQAFFQALVSGNKLQQRSAFYKYLTAAQQAAGQMTSSPTAAFAQAITYLHARSDGFIISGGLDGCVRMFDFRLRLLSWYENLSCGPITSISIAMPQTASKDGGGDADISISAVALMPGSTPREYTSKADALHAKFGSVVLRDFIVGTSRGSIVLVPAALFEFVDPNKRRGTLLYQGLPHSVSCVYTPKDTRDLPIRLNYNLRTQASLPLSWVATARGDLLLFDFTSNKILRSVSLAGAISATESGAKKLTGTLAQRHAEGFEQACYLVGEHPLAPIKTQHYAHVTTLSLFCPTDANRPVLLAGTSVGSCLLMDPFTLQVLSTFRHLSRTTSISLGCPFLKRKSITLPAQITHAKFSREGDIIAVVDETSFLTILTKSTNDEPAKDLTTGKVTGGPEAGEKAFNYSAYSDIFLTSLIAPLQAPPLFITESDEMTEEESRKERETRTASGVRLQPAALLARASQKKRIDASTTGQWTSLGRLVVTSGAIARSVIYCDFLPAKLTDGGRDPLILLSKDRFFTVIDLDRTLESHDVIVVHCRFRAEQSATPTAVCFLPRPPCYVSTLTDDERSAEIARLSAEPDPMTRSLKEAIFSLQSEDSGALCAKCRPDLQPVDQRNLLLLANSQYKLRIHEIEALPGALELSNRTVFSAQLLTTAPQQYAYFTGGYAPQGQLPPAPILQGPQYCVNPSLAGPYPLRRTVLAPTYGLPLSILRPIASYMSSSKHDLSSCTPIIQVGGSEEERYRYRTRYEILNSTGSIRHVSQYVAFATPRKIIGLMRTPLDGASHRYVGLIGHAGEILSLDVCFCFSPGLDAGNTFLVSAGVSDCVLFLWGVDYPTMDLMIDSAVTVSQNPAIHGQASDVQAGTVTDFAAFDPFTAQLEGGPAGQFHAEIQDYFSYAQISDSEERGVSPNENARAPVHMLDDILRALGIFISNAAMEDAKAEIIEEAVRSARLRFFLSRLSAAIKEGKPPILVEATSFGFNPLEDSNQEARVMLEMSQYEQCESGLWELVGSDGVTLGLQDFIRILVNHRPIVPYKLDDIIRAFAAFGADETVGVLDKTTLISALVNNSEAFTGGELMDALTILAGGSGSQEAMLGAGGLLPDQVSVIDFARNILGFEVEGRTLPGFEDDEENEEGEEMDKDYELEELE</sequence>
<dbReference type="Pfam" id="PF00400">
    <property type="entry name" value="WD40"/>
    <property type="match status" value="1"/>
</dbReference>
<evidence type="ECO:0000256" key="2">
    <source>
        <dbReference type="ARBA" id="ARBA00022574"/>
    </source>
</evidence>
<keyword evidence="2" id="KW-0853">WD repeat</keyword>
<accession>A0A4Z1T1R9</accession>
<dbReference type="EMBL" id="VDLU01000005">
    <property type="protein sequence ID" value="TNJ26499.1"/>
    <property type="molecule type" value="Genomic_DNA"/>
</dbReference>
<evidence type="ECO:0000256" key="1">
    <source>
        <dbReference type="ARBA" id="ARBA00004138"/>
    </source>
</evidence>
<keyword evidence="8" id="KW-1185">Reference proteome</keyword>
<protein>
    <recommendedName>
        <fullName evidence="5">Cilia- and flagella-associated protein 251</fullName>
    </recommendedName>
</protein>
<dbReference type="VEuPathDB" id="GiardiaDB:GMRT_10510"/>
<dbReference type="InterPro" id="IPR050630">
    <property type="entry name" value="WD_repeat_EMAP"/>
</dbReference>
<dbReference type="SMART" id="SM00320">
    <property type="entry name" value="WD40"/>
    <property type="match status" value="3"/>
</dbReference>
<evidence type="ECO:0000256" key="4">
    <source>
        <dbReference type="ARBA" id="ARBA00023273"/>
    </source>
</evidence>
<dbReference type="SUPFAM" id="SSF50978">
    <property type="entry name" value="WD40 repeat-like"/>
    <property type="match status" value="1"/>
</dbReference>
<evidence type="ECO:0000313" key="7">
    <source>
        <dbReference type="EMBL" id="TNJ26499.1"/>
    </source>
</evidence>
<dbReference type="PANTHER" id="PTHR13720">
    <property type="entry name" value="WD-40 REPEAT PROTEIN"/>
    <property type="match status" value="1"/>
</dbReference>
<dbReference type="InterPro" id="IPR015943">
    <property type="entry name" value="WD40/YVTN_repeat-like_dom_sf"/>
</dbReference>
<keyword evidence="3" id="KW-0677">Repeat</keyword>
<evidence type="ECO:0000256" key="5">
    <source>
        <dbReference type="ARBA" id="ARBA00040994"/>
    </source>
</evidence>
<dbReference type="OrthoDB" id="4899631at2759"/>
<name>A0A4Z1T1R9_GIAMU</name>
<evidence type="ECO:0000256" key="3">
    <source>
        <dbReference type="ARBA" id="ARBA00022737"/>
    </source>
</evidence>
<dbReference type="InterPro" id="IPR036322">
    <property type="entry name" value="WD40_repeat_dom_sf"/>
</dbReference>